<dbReference type="PROSITE" id="PS50001">
    <property type="entry name" value="SH2"/>
    <property type="match status" value="1"/>
</dbReference>
<dbReference type="PANTHER" id="PTHR14247:SF8">
    <property type="entry name" value="RAS-GEF DOMAIN-CONTAINING PROTEIN"/>
    <property type="match status" value="1"/>
</dbReference>
<evidence type="ECO:0000256" key="1">
    <source>
        <dbReference type="PROSITE-ProRule" id="PRU00191"/>
    </source>
</evidence>
<dbReference type="Gene3D" id="3.30.505.10">
    <property type="entry name" value="SH2 domain"/>
    <property type="match status" value="1"/>
</dbReference>
<keyword evidence="5" id="KW-1185">Reference proteome</keyword>
<feature type="transmembrane region" description="Helical" evidence="2">
    <location>
        <begin position="139"/>
        <end position="163"/>
    </location>
</feature>
<keyword evidence="2" id="KW-0812">Transmembrane</keyword>
<accession>A0AA39HSG4</accession>
<comment type="caution">
    <text evidence="4">The sequence shown here is derived from an EMBL/GenBank/DDBJ whole genome shotgun (WGS) entry which is preliminary data.</text>
</comment>
<dbReference type="EMBL" id="JAUCMV010000003">
    <property type="protein sequence ID" value="KAK0410052.1"/>
    <property type="molecule type" value="Genomic_DNA"/>
</dbReference>
<protein>
    <recommendedName>
        <fullName evidence="3">SH2 domain-containing protein</fullName>
    </recommendedName>
</protein>
<evidence type="ECO:0000313" key="5">
    <source>
        <dbReference type="Proteomes" id="UP001175271"/>
    </source>
</evidence>
<dbReference type="PANTHER" id="PTHR14247">
    <property type="entry name" value="BREAST CANCER ANTI-ESTROGEN RESISTANCE PROTEIN 3 HOMOLOG-LIKE PROTEIN"/>
    <property type="match status" value="1"/>
</dbReference>
<dbReference type="SMART" id="SM00252">
    <property type="entry name" value="SH2"/>
    <property type="match status" value="1"/>
</dbReference>
<dbReference type="Proteomes" id="UP001175271">
    <property type="component" value="Unassembled WGS sequence"/>
</dbReference>
<name>A0AA39HSG4_9BILA</name>
<dbReference type="SUPFAM" id="SSF55550">
    <property type="entry name" value="SH2 domain"/>
    <property type="match status" value="1"/>
</dbReference>
<dbReference type="InterPro" id="IPR036860">
    <property type="entry name" value="SH2_dom_sf"/>
</dbReference>
<keyword evidence="1" id="KW-0727">SH2 domain</keyword>
<sequence>MNSSVSSCVVSKEMMSVTSESTRRLVGPDVAEKPWFHQKLSKNKANDLLQLDGQYLVRLGRDRADGALKFILSLRWNGTHLHIRIRRRNGLYSADGAQFQTIQEMLDFHKNKQKTVSRKTGAMLYEAVIRRSPKNSPKLLVPMIFQLFGVGLFAFALYLSAIFKSKQ</sequence>
<dbReference type="Pfam" id="PF00017">
    <property type="entry name" value="SH2"/>
    <property type="match status" value="1"/>
</dbReference>
<keyword evidence="2" id="KW-0472">Membrane</keyword>
<proteinExistence type="predicted"/>
<keyword evidence="2" id="KW-1133">Transmembrane helix</keyword>
<dbReference type="InterPro" id="IPR000980">
    <property type="entry name" value="SH2"/>
</dbReference>
<evidence type="ECO:0000313" key="4">
    <source>
        <dbReference type="EMBL" id="KAK0410052.1"/>
    </source>
</evidence>
<reference evidence="4" key="1">
    <citation type="submission" date="2023-06" db="EMBL/GenBank/DDBJ databases">
        <title>Genomic analysis of the entomopathogenic nematode Steinernema hermaphroditum.</title>
        <authorList>
            <person name="Schwarz E.M."/>
            <person name="Heppert J.K."/>
            <person name="Baniya A."/>
            <person name="Schwartz H.T."/>
            <person name="Tan C.-H."/>
            <person name="Antoshechkin I."/>
            <person name="Sternberg P.W."/>
            <person name="Goodrich-Blair H."/>
            <person name="Dillman A.R."/>
        </authorList>
    </citation>
    <scope>NUCLEOTIDE SEQUENCE</scope>
    <source>
        <strain evidence="4">PS9179</strain>
        <tissue evidence="4">Whole animal</tissue>
    </source>
</reference>
<dbReference type="InterPro" id="IPR051853">
    <property type="entry name" value="SH2-Ras-GEF_adapter"/>
</dbReference>
<feature type="domain" description="SH2" evidence="3">
    <location>
        <begin position="35"/>
        <end position="143"/>
    </location>
</feature>
<dbReference type="AlphaFoldDB" id="A0AA39HSG4"/>
<gene>
    <name evidence="4" type="ORF">QR680_004917</name>
</gene>
<evidence type="ECO:0000256" key="2">
    <source>
        <dbReference type="SAM" id="Phobius"/>
    </source>
</evidence>
<evidence type="ECO:0000259" key="3">
    <source>
        <dbReference type="PROSITE" id="PS50001"/>
    </source>
</evidence>
<organism evidence="4 5">
    <name type="scientific">Steinernema hermaphroditum</name>
    <dbReference type="NCBI Taxonomy" id="289476"/>
    <lineage>
        <taxon>Eukaryota</taxon>
        <taxon>Metazoa</taxon>
        <taxon>Ecdysozoa</taxon>
        <taxon>Nematoda</taxon>
        <taxon>Chromadorea</taxon>
        <taxon>Rhabditida</taxon>
        <taxon>Tylenchina</taxon>
        <taxon>Panagrolaimomorpha</taxon>
        <taxon>Strongyloidoidea</taxon>
        <taxon>Steinernematidae</taxon>
        <taxon>Steinernema</taxon>
    </lineage>
</organism>